<feature type="domain" description="HTH merR-type" evidence="3">
    <location>
        <begin position="1"/>
        <end position="69"/>
    </location>
</feature>
<keyword evidence="1" id="KW-0238">DNA-binding</keyword>
<dbReference type="InterPro" id="IPR000551">
    <property type="entry name" value="MerR-type_HTH_dom"/>
</dbReference>
<comment type="caution">
    <text evidence="4">The sequence shown here is derived from an EMBL/GenBank/DDBJ whole genome shotgun (WGS) entry which is preliminary data.</text>
</comment>
<reference evidence="5" key="1">
    <citation type="submission" date="2023-07" db="EMBL/GenBank/DDBJ databases">
        <title>30 novel species of actinomycetes from the DSMZ collection.</title>
        <authorList>
            <person name="Nouioui I."/>
        </authorList>
    </citation>
    <scope>NUCLEOTIDE SEQUENCE [LARGE SCALE GENOMIC DNA]</scope>
    <source>
        <strain evidence="5">DSM 44938</strain>
    </source>
</reference>
<protein>
    <submittedName>
        <fullName evidence="4">MerR family transcriptional regulator</fullName>
    </submittedName>
</protein>
<dbReference type="SMART" id="SM00422">
    <property type="entry name" value="HTH_MERR"/>
    <property type="match status" value="1"/>
</dbReference>
<evidence type="ECO:0000259" key="3">
    <source>
        <dbReference type="PROSITE" id="PS50937"/>
    </source>
</evidence>
<keyword evidence="5" id="KW-1185">Reference proteome</keyword>
<dbReference type="InterPro" id="IPR009061">
    <property type="entry name" value="DNA-bd_dom_put_sf"/>
</dbReference>
<evidence type="ECO:0000256" key="2">
    <source>
        <dbReference type="SAM" id="Coils"/>
    </source>
</evidence>
<dbReference type="PRINTS" id="PR00040">
    <property type="entry name" value="HTHMERR"/>
</dbReference>
<dbReference type="RefSeq" id="WP_311703106.1">
    <property type="nucleotide sequence ID" value="NZ_JAVREL010000002.1"/>
</dbReference>
<name>A0ABU2MK42_9ACTN</name>
<dbReference type="PANTHER" id="PTHR30204">
    <property type="entry name" value="REDOX-CYCLING DRUG-SENSING TRANSCRIPTIONAL ACTIVATOR SOXR"/>
    <property type="match status" value="1"/>
</dbReference>
<proteinExistence type="predicted"/>
<gene>
    <name evidence="4" type="ORF">RM590_04890</name>
</gene>
<evidence type="ECO:0000313" key="5">
    <source>
        <dbReference type="Proteomes" id="UP001183246"/>
    </source>
</evidence>
<dbReference type="InterPro" id="IPR047057">
    <property type="entry name" value="MerR_fam"/>
</dbReference>
<dbReference type="EMBL" id="JAVREL010000002">
    <property type="protein sequence ID" value="MDT0341973.1"/>
    <property type="molecule type" value="Genomic_DNA"/>
</dbReference>
<dbReference type="Pfam" id="PF13411">
    <property type="entry name" value="MerR_1"/>
    <property type="match status" value="1"/>
</dbReference>
<dbReference type="PROSITE" id="PS50937">
    <property type="entry name" value="HTH_MERR_2"/>
    <property type="match status" value="1"/>
</dbReference>
<accession>A0ABU2MK42</accession>
<keyword evidence="2" id="KW-0175">Coiled coil</keyword>
<dbReference type="Gene3D" id="1.10.1660.10">
    <property type="match status" value="1"/>
</dbReference>
<dbReference type="PANTHER" id="PTHR30204:SF93">
    <property type="entry name" value="HTH MERR-TYPE DOMAIN-CONTAINING PROTEIN"/>
    <property type="match status" value="1"/>
</dbReference>
<dbReference type="CDD" id="cd00592">
    <property type="entry name" value="HTH_MerR-like"/>
    <property type="match status" value="1"/>
</dbReference>
<sequence>MRIGELAALAGVTTRTVRHYHHIGLLPETARQANGYREYGLRDAVRLSRIRRLTELGLSLDEVGDILADEGGAELHEVLTELDADLARQEEAIRRRRARLAELLKQAEEHGGLPAEGPVSPELADLFDEMARESALRPGPEPSMAAKERELLALLEGTSSPATRAWLTGLARSIASGPAAMRRAYEVYERMDELAGAAVDDPRVGETARAIVEALPIEVVRELAGGARTALTSGEEEGAFAEAYFADLAPAQAAAVRAAMELLAEEAE</sequence>
<evidence type="ECO:0000256" key="1">
    <source>
        <dbReference type="ARBA" id="ARBA00023125"/>
    </source>
</evidence>
<organism evidence="4 5">
    <name type="scientific">Streptomyces litchfieldiae</name>
    <dbReference type="NCBI Taxonomy" id="3075543"/>
    <lineage>
        <taxon>Bacteria</taxon>
        <taxon>Bacillati</taxon>
        <taxon>Actinomycetota</taxon>
        <taxon>Actinomycetes</taxon>
        <taxon>Kitasatosporales</taxon>
        <taxon>Streptomycetaceae</taxon>
        <taxon>Streptomyces</taxon>
    </lineage>
</organism>
<dbReference type="SUPFAM" id="SSF46955">
    <property type="entry name" value="Putative DNA-binding domain"/>
    <property type="match status" value="1"/>
</dbReference>
<feature type="coiled-coil region" evidence="2">
    <location>
        <begin position="79"/>
        <end position="110"/>
    </location>
</feature>
<evidence type="ECO:0000313" key="4">
    <source>
        <dbReference type="EMBL" id="MDT0341973.1"/>
    </source>
</evidence>
<dbReference type="Proteomes" id="UP001183246">
    <property type="component" value="Unassembled WGS sequence"/>
</dbReference>